<dbReference type="Proteomes" id="UP000075324">
    <property type="component" value="Unassembled WGS sequence"/>
</dbReference>
<proteinExistence type="inferred from homology"/>
<evidence type="ECO:0000313" key="4">
    <source>
        <dbReference type="Proteomes" id="UP000075324"/>
    </source>
</evidence>
<dbReference type="PANTHER" id="PTHR11895">
    <property type="entry name" value="TRANSAMIDASE"/>
    <property type="match status" value="1"/>
</dbReference>
<dbReference type="SUPFAM" id="SSF75304">
    <property type="entry name" value="Amidase signature (AS) enzymes"/>
    <property type="match status" value="1"/>
</dbReference>
<protein>
    <recommendedName>
        <fullName evidence="2">Amidase domain-containing protein</fullName>
    </recommendedName>
</protein>
<evidence type="ECO:0000313" key="3">
    <source>
        <dbReference type="EMBL" id="KYD21274.1"/>
    </source>
</evidence>
<dbReference type="InterPro" id="IPR023631">
    <property type="entry name" value="Amidase_dom"/>
</dbReference>
<dbReference type="InterPro" id="IPR000120">
    <property type="entry name" value="Amidase"/>
</dbReference>
<dbReference type="Pfam" id="PF01425">
    <property type="entry name" value="Amidase"/>
    <property type="match status" value="1"/>
</dbReference>
<evidence type="ECO:0000259" key="2">
    <source>
        <dbReference type="Pfam" id="PF01425"/>
    </source>
</evidence>
<dbReference type="EMBL" id="LQYW01000191">
    <property type="protein sequence ID" value="KYD21274.1"/>
    <property type="molecule type" value="Genomic_DNA"/>
</dbReference>
<feature type="domain" description="Amidase" evidence="2">
    <location>
        <begin position="54"/>
        <end position="477"/>
    </location>
</feature>
<accession>A0A150M9N4</accession>
<reference evidence="3 4" key="1">
    <citation type="submission" date="2016-01" db="EMBL/GenBank/DDBJ databases">
        <title>Draft Genome Sequences of Seven Thermophilic Sporeformers Isolated from Foods.</title>
        <authorList>
            <person name="Berendsen E.M."/>
            <person name="Wells-Bennik M.H."/>
            <person name="Krawcyk A.O."/>
            <person name="De Jong A."/>
            <person name="Holsappel S."/>
            <person name="Eijlander R.T."/>
            <person name="Kuipers O.P."/>
        </authorList>
    </citation>
    <scope>NUCLEOTIDE SEQUENCE [LARGE SCALE GENOMIC DNA]</scope>
    <source>
        <strain evidence="3 4">B4110</strain>
    </source>
</reference>
<dbReference type="AlphaFoldDB" id="A0A150M9N4"/>
<dbReference type="InterPro" id="IPR036928">
    <property type="entry name" value="AS_sf"/>
</dbReference>
<gene>
    <name evidence="3" type="ORF">B4110_1444</name>
</gene>
<comment type="similarity">
    <text evidence="1">Belongs to the amidase family.</text>
</comment>
<dbReference type="PROSITE" id="PS00571">
    <property type="entry name" value="AMIDASES"/>
    <property type="match status" value="1"/>
</dbReference>
<organism evidence="3 4">
    <name type="scientific">Parageobacillus toebii</name>
    <dbReference type="NCBI Taxonomy" id="153151"/>
    <lineage>
        <taxon>Bacteria</taxon>
        <taxon>Bacillati</taxon>
        <taxon>Bacillota</taxon>
        <taxon>Bacilli</taxon>
        <taxon>Bacillales</taxon>
        <taxon>Anoxybacillaceae</taxon>
        <taxon>Parageobacillus</taxon>
    </lineage>
</organism>
<comment type="caution">
    <text evidence="3">The sequence shown here is derived from an EMBL/GenBank/DDBJ whole genome shotgun (WGS) entry which is preliminary data.</text>
</comment>
<dbReference type="GO" id="GO:0003824">
    <property type="term" value="F:catalytic activity"/>
    <property type="evidence" value="ECO:0007669"/>
    <property type="project" value="InterPro"/>
</dbReference>
<dbReference type="InterPro" id="IPR020556">
    <property type="entry name" value="Amidase_CS"/>
</dbReference>
<dbReference type="Gene3D" id="3.90.1300.10">
    <property type="entry name" value="Amidase signature (AS) domain"/>
    <property type="match status" value="1"/>
</dbReference>
<evidence type="ECO:0000256" key="1">
    <source>
        <dbReference type="ARBA" id="ARBA00009199"/>
    </source>
</evidence>
<sequence length="499" mass="54359">MESNSTIKKGIETLKLSDADIGITHHPGGVYRGETVTISELALLVKSKQISPVEIVHDVLEQIETLNGELNAYIEVTADKARKQAAMAEAEIVSGNYRGPLHGIPVAMIKDIIYFANETTTMGSKIHRDFQPSYNATVVEKLTEAGAVFLGKLHLHEYAWGATNNNPHFGPARNPWDTERISGGSSGGTGVATSAHMTIASLGTDTGGSIRIPSSFCGIVGLKPTHGLVSKYGCFPLAWSLDHIGPMTKTVEDAAYVLEAIAGYDPKDPTSIDAPTARYSSQLTESIKGIKIGIEPYFFDNVDVEVEKAVKNAISSLEREGAIVETVRIPTLQYAQYAEMITIISEASAIHHHNLVEREEDFGDDVRFLLKLGEIPSAVDYLQAQQIRLQLDREFMEIFNKVDVIITPTLPLLPPKIGQDTVLLNGKEVNFLDHIIRFTGPFNLTGLPAVTVPCGFAKELPVGMQIVGPAFGEGKILNVADVFEKSHPELKQKPVVLRR</sequence>
<dbReference type="PANTHER" id="PTHR11895:SF7">
    <property type="entry name" value="GLUTAMYL-TRNA(GLN) AMIDOTRANSFERASE SUBUNIT A, MITOCHONDRIAL"/>
    <property type="match status" value="1"/>
</dbReference>
<dbReference type="PATRIC" id="fig|153151.4.peg.2587"/>
<name>A0A150M9N4_9BACL</name>